<dbReference type="Gene3D" id="3.20.20.150">
    <property type="entry name" value="Divalent-metal-dependent TIM barrel enzymes"/>
    <property type="match status" value="1"/>
</dbReference>
<organism evidence="2 3">
    <name type="scientific">Merdimmobilis hominis</name>
    <dbReference type="NCBI Taxonomy" id="2897707"/>
    <lineage>
        <taxon>Bacteria</taxon>
        <taxon>Bacillati</taxon>
        <taxon>Bacillota</taxon>
        <taxon>Clostridia</taxon>
        <taxon>Eubacteriales</taxon>
        <taxon>Oscillospiraceae</taxon>
        <taxon>Merdimmobilis</taxon>
    </lineage>
</organism>
<dbReference type="InterPro" id="IPR013022">
    <property type="entry name" value="Xyl_isomerase-like_TIM-brl"/>
</dbReference>
<feature type="domain" description="Xylose isomerase-like TIM barrel" evidence="1">
    <location>
        <begin position="21"/>
        <end position="238"/>
    </location>
</feature>
<dbReference type="EMBL" id="JACJKY010000002">
    <property type="protein sequence ID" value="MBM6919847.1"/>
    <property type="molecule type" value="Genomic_DNA"/>
</dbReference>
<comment type="caution">
    <text evidence="2">The sequence shown here is derived from an EMBL/GenBank/DDBJ whole genome shotgun (WGS) entry which is preliminary data.</text>
</comment>
<dbReference type="PANTHER" id="PTHR12110:SF53">
    <property type="entry name" value="BLR5974 PROTEIN"/>
    <property type="match status" value="1"/>
</dbReference>
<dbReference type="PANTHER" id="PTHR12110">
    <property type="entry name" value="HYDROXYPYRUVATE ISOMERASE"/>
    <property type="match status" value="1"/>
</dbReference>
<dbReference type="Proteomes" id="UP000774750">
    <property type="component" value="Unassembled WGS sequence"/>
</dbReference>
<evidence type="ECO:0000313" key="3">
    <source>
        <dbReference type="Proteomes" id="UP000774750"/>
    </source>
</evidence>
<dbReference type="GO" id="GO:0016853">
    <property type="term" value="F:isomerase activity"/>
    <property type="evidence" value="ECO:0007669"/>
    <property type="project" value="UniProtKB-KW"/>
</dbReference>
<dbReference type="AlphaFoldDB" id="A0A938X2Z1"/>
<dbReference type="InterPro" id="IPR050312">
    <property type="entry name" value="IolE/XylAMocC-like"/>
</dbReference>
<reference evidence="2" key="2">
    <citation type="journal article" date="2021" name="Sci. Rep.">
        <title>The distribution of antibiotic resistance genes in chicken gut microbiota commensals.</title>
        <authorList>
            <person name="Juricova H."/>
            <person name="Matiasovicova J."/>
            <person name="Kubasova T."/>
            <person name="Cejkova D."/>
            <person name="Rychlik I."/>
        </authorList>
    </citation>
    <scope>NUCLEOTIDE SEQUENCE</scope>
    <source>
        <strain evidence="2">An559</strain>
    </source>
</reference>
<dbReference type="RefSeq" id="WP_204444084.1">
    <property type="nucleotide sequence ID" value="NZ_JACJKY010000002.1"/>
</dbReference>
<proteinExistence type="predicted"/>
<keyword evidence="2" id="KW-0413">Isomerase</keyword>
<evidence type="ECO:0000313" key="2">
    <source>
        <dbReference type="EMBL" id="MBM6919847.1"/>
    </source>
</evidence>
<protein>
    <submittedName>
        <fullName evidence="2">Sugar phosphate isomerase/epimerase</fullName>
    </submittedName>
</protein>
<dbReference type="InterPro" id="IPR036237">
    <property type="entry name" value="Xyl_isomerase-like_sf"/>
</dbReference>
<name>A0A938X2Z1_9FIRM</name>
<gene>
    <name evidence="2" type="ORF">H6A12_01540</name>
</gene>
<evidence type="ECO:0000259" key="1">
    <source>
        <dbReference type="Pfam" id="PF01261"/>
    </source>
</evidence>
<reference evidence="2" key="1">
    <citation type="submission" date="2020-08" db="EMBL/GenBank/DDBJ databases">
        <authorList>
            <person name="Cejkova D."/>
            <person name="Kubasova T."/>
            <person name="Jahodarova E."/>
            <person name="Rychlik I."/>
        </authorList>
    </citation>
    <scope>NUCLEOTIDE SEQUENCE</scope>
    <source>
        <strain evidence="2">An559</strain>
    </source>
</reference>
<accession>A0A938X2Z1</accession>
<dbReference type="SUPFAM" id="SSF51658">
    <property type="entry name" value="Xylose isomerase-like"/>
    <property type="match status" value="1"/>
</dbReference>
<keyword evidence="3" id="KW-1185">Reference proteome</keyword>
<sequence>MAMFVLSAFTDESSPSLSGQIDAAVRNGLSHIELRQLDGKQAIEQPADKLKEAAHILAESGISVSALGSPIGKVDIDAPFAQHLEQFYRAVEAAHLLHTDRIRMFSFFMPKGKEPMAYASLVAERLNQMCDYAKREGVLCCHENEKDIFGDNAARSAYLLQNVPDLSFVFDPANCVQCGEVPQTLYNAVLPKLSYFHAKDARKDGSVTPCGDGDGDVSALIDRYAQTNAPRILSVEPHLFDFSGLSSLQTEALTHTTHDKTPEAAFDRAVRALKALLDEKGYSYE</sequence>
<dbReference type="Pfam" id="PF01261">
    <property type="entry name" value="AP_endonuc_2"/>
    <property type="match status" value="1"/>
</dbReference>